<dbReference type="EMBL" id="LAZR01014852">
    <property type="protein sequence ID" value="KKM15662.1"/>
    <property type="molecule type" value="Genomic_DNA"/>
</dbReference>
<accession>A0A0F9HKL1</accession>
<comment type="caution">
    <text evidence="1">The sequence shown here is derived from an EMBL/GenBank/DDBJ whole genome shotgun (WGS) entry which is preliminary data.</text>
</comment>
<proteinExistence type="predicted"/>
<gene>
    <name evidence="1" type="ORF">LCGC14_1693750</name>
</gene>
<reference evidence="1" key="1">
    <citation type="journal article" date="2015" name="Nature">
        <title>Complex archaea that bridge the gap between prokaryotes and eukaryotes.</title>
        <authorList>
            <person name="Spang A."/>
            <person name="Saw J.H."/>
            <person name="Jorgensen S.L."/>
            <person name="Zaremba-Niedzwiedzka K."/>
            <person name="Martijn J."/>
            <person name="Lind A.E."/>
            <person name="van Eijk R."/>
            <person name="Schleper C."/>
            <person name="Guy L."/>
            <person name="Ettema T.J."/>
        </authorList>
    </citation>
    <scope>NUCLEOTIDE SEQUENCE</scope>
</reference>
<evidence type="ECO:0000313" key="1">
    <source>
        <dbReference type="EMBL" id="KKM15662.1"/>
    </source>
</evidence>
<dbReference type="AlphaFoldDB" id="A0A0F9HKL1"/>
<name>A0A0F9HKL1_9ZZZZ</name>
<sequence length="236" mass="23886">MGVIAGGQVIGSAPHYRFADAGGDSPKGLIVEQEVLSGTQAFRQGALSLEIERGSGEADSSWDGNPDTGFKLRATNRATGNSVGEGGIRGLDVLARNRGTNINYCHGGNVSVRNDSGGTAASMAAMTLTAENYGNVADSIVGLDIVLLDENDGGVHTKHGILVRNTDQSAQSAADSALKVSHTSTNGFDAMLEAATAIGDGVVASVATPGGNTTHALLVKIAGTVAYIPVYAAVGF</sequence>
<protein>
    <submittedName>
        <fullName evidence="1">Uncharacterized protein</fullName>
    </submittedName>
</protein>
<organism evidence="1">
    <name type="scientific">marine sediment metagenome</name>
    <dbReference type="NCBI Taxonomy" id="412755"/>
    <lineage>
        <taxon>unclassified sequences</taxon>
        <taxon>metagenomes</taxon>
        <taxon>ecological metagenomes</taxon>
    </lineage>
</organism>